<evidence type="ECO:0000313" key="11">
    <source>
        <dbReference type="EMBL" id="TLM91726.1"/>
    </source>
</evidence>
<dbReference type="PROSITE" id="PS50093">
    <property type="entry name" value="PKD"/>
    <property type="match status" value="1"/>
</dbReference>
<dbReference type="Proteomes" id="UP000305517">
    <property type="component" value="Unassembled WGS sequence"/>
</dbReference>
<dbReference type="Gene3D" id="2.60.40.10">
    <property type="entry name" value="Immunoglobulins"/>
    <property type="match status" value="1"/>
</dbReference>
<dbReference type="CDD" id="cd00146">
    <property type="entry name" value="PKD"/>
    <property type="match status" value="1"/>
</dbReference>
<evidence type="ECO:0000256" key="7">
    <source>
        <dbReference type="ARBA" id="ARBA00023049"/>
    </source>
</evidence>
<dbReference type="SUPFAM" id="SSF49299">
    <property type="entry name" value="PKD domain"/>
    <property type="match status" value="1"/>
</dbReference>
<dbReference type="InterPro" id="IPR024079">
    <property type="entry name" value="MetalloPept_cat_dom_sf"/>
</dbReference>
<evidence type="ECO:0000256" key="8">
    <source>
        <dbReference type="ARBA" id="ARBA00023157"/>
    </source>
</evidence>
<evidence type="ECO:0000256" key="1">
    <source>
        <dbReference type="ARBA" id="ARBA00008721"/>
    </source>
</evidence>
<keyword evidence="12" id="KW-1185">Reference proteome</keyword>
<gene>
    <name evidence="11" type="ORF">FDY95_14285</name>
</gene>
<dbReference type="GO" id="GO:0005975">
    <property type="term" value="P:carbohydrate metabolic process"/>
    <property type="evidence" value="ECO:0007669"/>
    <property type="project" value="UniProtKB-ARBA"/>
</dbReference>
<feature type="chain" id="PRO_5024355697" evidence="9">
    <location>
        <begin position="26"/>
        <end position="718"/>
    </location>
</feature>
<keyword evidence="3" id="KW-0479">Metal-binding</keyword>
<evidence type="ECO:0000259" key="10">
    <source>
        <dbReference type="PROSITE" id="PS50093"/>
    </source>
</evidence>
<dbReference type="InterPro" id="IPR035986">
    <property type="entry name" value="PKD_dom_sf"/>
</dbReference>
<dbReference type="EMBL" id="VAJM01000006">
    <property type="protein sequence ID" value="TLM91726.1"/>
    <property type="molecule type" value="Genomic_DNA"/>
</dbReference>
<dbReference type="Gene3D" id="2.60.120.260">
    <property type="entry name" value="Galactose-binding domain-like"/>
    <property type="match status" value="1"/>
</dbReference>
<keyword evidence="4 9" id="KW-0732">Signal</keyword>
<dbReference type="GO" id="GO:0004553">
    <property type="term" value="F:hydrolase activity, hydrolyzing O-glycosyl compounds"/>
    <property type="evidence" value="ECO:0007669"/>
    <property type="project" value="UniProtKB-ARBA"/>
</dbReference>
<dbReference type="Gene3D" id="3.40.390.10">
    <property type="entry name" value="Collagenase (Catalytic Domain)"/>
    <property type="match status" value="1"/>
</dbReference>
<proteinExistence type="inferred from homology"/>
<evidence type="ECO:0000256" key="6">
    <source>
        <dbReference type="ARBA" id="ARBA00022833"/>
    </source>
</evidence>
<dbReference type="PANTHER" id="PTHR47466">
    <property type="match status" value="1"/>
</dbReference>
<keyword evidence="6" id="KW-0862">Zinc</keyword>
<keyword evidence="8" id="KW-1015">Disulfide bond</keyword>
<evidence type="ECO:0000256" key="9">
    <source>
        <dbReference type="SAM" id="SignalP"/>
    </source>
</evidence>
<dbReference type="InterPro" id="IPR008754">
    <property type="entry name" value="Peptidase_M43"/>
</dbReference>
<comment type="caution">
    <text evidence="11">The sequence shown here is derived from an EMBL/GenBank/DDBJ whole genome shotgun (WGS) entry which is preliminary data.</text>
</comment>
<dbReference type="InterPro" id="IPR013783">
    <property type="entry name" value="Ig-like_fold"/>
</dbReference>
<name>A0A5R8WP28_9BACT</name>
<keyword evidence="5" id="KW-0378">Hydrolase</keyword>
<dbReference type="InterPro" id="IPR013320">
    <property type="entry name" value="ConA-like_dom_sf"/>
</dbReference>
<dbReference type="RefSeq" id="WP_138078621.1">
    <property type="nucleotide sequence ID" value="NZ_VAJM01000006.1"/>
</dbReference>
<dbReference type="SUPFAM" id="SSF55486">
    <property type="entry name" value="Metalloproteases ('zincins'), catalytic domain"/>
    <property type="match status" value="1"/>
</dbReference>
<dbReference type="AlphaFoldDB" id="A0A5R8WP28"/>
<dbReference type="InterPro" id="IPR026444">
    <property type="entry name" value="Secre_tail"/>
</dbReference>
<dbReference type="GO" id="GO:0008237">
    <property type="term" value="F:metallopeptidase activity"/>
    <property type="evidence" value="ECO:0007669"/>
    <property type="project" value="UniProtKB-KW"/>
</dbReference>
<evidence type="ECO:0000256" key="3">
    <source>
        <dbReference type="ARBA" id="ARBA00022723"/>
    </source>
</evidence>
<evidence type="ECO:0000256" key="2">
    <source>
        <dbReference type="ARBA" id="ARBA00022670"/>
    </source>
</evidence>
<dbReference type="InterPro" id="IPR022409">
    <property type="entry name" value="PKD/Chitinase_dom"/>
</dbReference>
<evidence type="ECO:0000256" key="5">
    <source>
        <dbReference type="ARBA" id="ARBA00022801"/>
    </source>
</evidence>
<feature type="signal peptide" evidence="9">
    <location>
        <begin position="1"/>
        <end position="25"/>
    </location>
</feature>
<dbReference type="OrthoDB" id="6278496at2"/>
<keyword evidence="2" id="KW-0645">Protease</keyword>
<dbReference type="SUPFAM" id="SSF49899">
    <property type="entry name" value="Concanavalin A-like lectins/glucanases"/>
    <property type="match status" value="1"/>
</dbReference>
<dbReference type="GO" id="GO:0006508">
    <property type="term" value="P:proteolysis"/>
    <property type="evidence" value="ECO:0007669"/>
    <property type="project" value="UniProtKB-KW"/>
</dbReference>
<comment type="similarity">
    <text evidence="1">Belongs to the peptidase M43B family.</text>
</comment>
<dbReference type="Pfam" id="PF18911">
    <property type="entry name" value="PKD_4"/>
    <property type="match status" value="1"/>
</dbReference>
<dbReference type="NCBIfam" id="TIGR04183">
    <property type="entry name" value="Por_Secre_tail"/>
    <property type="match status" value="1"/>
</dbReference>
<sequence length="718" mass="76353">MLRKALPALWLAAAALFGSATEAVAQRQLRPAHTYGFRCAYDSVQQDAFQRNPGMEQDYNNFLKRVAQMSPAERARINAAPDVVVPVVFHVIHNGGASNISDAQVLDALRIINRDFNKENPDTATIDARFVALAARPGFQFRLAQKDPNGNCTTGITHTYSTETLVGDANIKNVIRWDVNRYLNVWVAERANGAGGYAILPCGGGSTLDGIVITNTQFGSIGRSCRTNFCIRSLTHELGHYFGLRHTWGPTNTPADPANCNVDDGIADTPNTIGSSGGCNLNEASCGPVANTENYMDYASCAKMFTIEQRAVMRASLALSCRSTLVSAANLVATGTNTGYVAPTCPPVAAFSATSSVICPGGSVNFVDGSYGNLGTVSYSWSFPGGSPSSATTQNATVTYATPGTYNATLTITGPNGSSTVTQQQVVRVLGTNAAFPAPYAETFENDTWLANASDADKNWRNEAAGSGTERWTRLNGVNGPSVAGTSALRLRPTNISAGAVTTLYSPLFNLTSAGGVSDYQVSFDYAYARLNSSSSDVLRVAFSSDCGVTWTTNLTIATGLLVSNTGGQPVTGSFVPTASEWRTRTITVPTTMQGAARLLVRLEQVAGGGNNLFLDNFRVTSPTATRTRDMSTRNFSVMPNPLTHETAVQFTLDQPATAQVQVQDLLGRTVLSLPAQRFGAGQQQIALGTEGKRLSPGVYLVQLTLGEQRLTSRVLVQ</sequence>
<feature type="domain" description="PKD" evidence="10">
    <location>
        <begin position="347"/>
        <end position="434"/>
    </location>
</feature>
<dbReference type="GO" id="GO:0046872">
    <property type="term" value="F:metal ion binding"/>
    <property type="evidence" value="ECO:0007669"/>
    <property type="project" value="UniProtKB-KW"/>
</dbReference>
<dbReference type="Pfam" id="PF05572">
    <property type="entry name" value="Peptidase_M43"/>
    <property type="match status" value="1"/>
</dbReference>
<organism evidence="11 12">
    <name type="scientific">Hymenobacter jeollabukensis</name>
    <dbReference type="NCBI Taxonomy" id="2025313"/>
    <lineage>
        <taxon>Bacteria</taxon>
        <taxon>Pseudomonadati</taxon>
        <taxon>Bacteroidota</taxon>
        <taxon>Cytophagia</taxon>
        <taxon>Cytophagales</taxon>
        <taxon>Hymenobacteraceae</taxon>
        <taxon>Hymenobacter</taxon>
    </lineage>
</organism>
<dbReference type="SMART" id="SM00089">
    <property type="entry name" value="PKD"/>
    <property type="match status" value="1"/>
</dbReference>
<accession>A0A5R8WP28</accession>
<dbReference type="InterPro" id="IPR000601">
    <property type="entry name" value="PKD_dom"/>
</dbReference>
<protein>
    <submittedName>
        <fullName evidence="11">PKD domain-containing protein</fullName>
    </submittedName>
</protein>
<reference evidence="11 12" key="1">
    <citation type="submission" date="2019-05" db="EMBL/GenBank/DDBJ databases">
        <title>Hymenobacter edaphi sp. nov., isolated from abandoned arsenic-contaminated farmland soil.</title>
        <authorList>
            <person name="Nie L."/>
        </authorList>
    </citation>
    <scope>NUCLEOTIDE SEQUENCE [LARGE SCALE GENOMIC DNA]</scope>
    <source>
        <strain evidence="11 12">1-3-3-8</strain>
    </source>
</reference>
<evidence type="ECO:0000313" key="12">
    <source>
        <dbReference type="Proteomes" id="UP000305517"/>
    </source>
</evidence>
<evidence type="ECO:0000256" key="4">
    <source>
        <dbReference type="ARBA" id="ARBA00022729"/>
    </source>
</evidence>
<keyword evidence="7" id="KW-0482">Metalloprotease</keyword>
<dbReference type="PANTHER" id="PTHR47466:SF1">
    <property type="entry name" value="METALLOPROTEASE MEP1 (AFU_ORTHOLOGUE AFUA_1G07730)-RELATED"/>
    <property type="match status" value="1"/>
</dbReference>